<protein>
    <recommendedName>
        <fullName evidence="1">C2 domain-containing protein</fullName>
    </recommendedName>
</protein>
<dbReference type="InterPro" id="IPR035892">
    <property type="entry name" value="C2_domain_sf"/>
</dbReference>
<dbReference type="InterPro" id="IPR000008">
    <property type="entry name" value="C2_dom"/>
</dbReference>
<dbReference type="STRING" id="45351.A7S7R5"/>
<dbReference type="OMA" id="SHEFLGM"/>
<dbReference type="Pfam" id="PF00168">
    <property type="entry name" value="C2"/>
    <property type="match status" value="1"/>
</dbReference>
<evidence type="ECO:0000313" key="3">
    <source>
        <dbReference type="Proteomes" id="UP000001593"/>
    </source>
</evidence>
<dbReference type="PANTHER" id="PTHR46129">
    <property type="entry name" value="SYNAPTOTAGMIN 14, ISOFORM D"/>
    <property type="match status" value="1"/>
</dbReference>
<dbReference type="AlphaFoldDB" id="A7S7R5"/>
<dbReference type="InterPro" id="IPR043541">
    <property type="entry name" value="SYT14/14L/16"/>
</dbReference>
<dbReference type="Proteomes" id="UP000001593">
    <property type="component" value="Unassembled WGS sequence"/>
</dbReference>
<dbReference type="PANTHER" id="PTHR46129:SF2">
    <property type="entry name" value="SYNAPTOTAGMIN 14, ISOFORM D"/>
    <property type="match status" value="1"/>
</dbReference>
<gene>
    <name evidence="2" type="ORF">NEMVEDRAFT_v1g208091</name>
</gene>
<dbReference type="HOGENOM" id="CLU_1148413_0_0_1"/>
<sequence length="242" mass="27205">MYVLRQIDPRYDVDMIDPMYGVKTIDPSYFLSVNNTPAAAKTSSALDVSRFRSELDLTFGSSSNNSAKYGSWAHGLAAPPSKDRAMSAYGDLTSLRRPSASDPRRRFAKLQVSISYAPTAQRLEIEVLRVEDVSDALIRSGIAAEVVVHASILPSKRSRFKTKAKPITNAAFHERWVVRNVSKKELFMQQLRFRLYSHEFLGMGRILGETVVDVMSFDLEEVANSKWLTFTPAPEIKKLLNL</sequence>
<dbReference type="PROSITE" id="PS50004">
    <property type="entry name" value="C2"/>
    <property type="match status" value="1"/>
</dbReference>
<proteinExistence type="predicted"/>
<dbReference type="Gene3D" id="2.60.40.150">
    <property type="entry name" value="C2 domain"/>
    <property type="match status" value="1"/>
</dbReference>
<dbReference type="EMBL" id="DS469594">
    <property type="protein sequence ID" value="EDO40284.1"/>
    <property type="molecule type" value="Genomic_DNA"/>
</dbReference>
<accession>A7S7R5</accession>
<keyword evidence="3" id="KW-1185">Reference proteome</keyword>
<reference evidence="2 3" key="1">
    <citation type="journal article" date="2007" name="Science">
        <title>Sea anemone genome reveals ancestral eumetazoan gene repertoire and genomic organization.</title>
        <authorList>
            <person name="Putnam N.H."/>
            <person name="Srivastava M."/>
            <person name="Hellsten U."/>
            <person name="Dirks B."/>
            <person name="Chapman J."/>
            <person name="Salamov A."/>
            <person name="Terry A."/>
            <person name="Shapiro H."/>
            <person name="Lindquist E."/>
            <person name="Kapitonov V.V."/>
            <person name="Jurka J."/>
            <person name="Genikhovich G."/>
            <person name="Grigoriev I.V."/>
            <person name="Lucas S.M."/>
            <person name="Steele R.E."/>
            <person name="Finnerty J.R."/>
            <person name="Technau U."/>
            <person name="Martindale M.Q."/>
            <person name="Rokhsar D.S."/>
        </authorList>
    </citation>
    <scope>NUCLEOTIDE SEQUENCE [LARGE SCALE GENOMIC DNA]</scope>
    <source>
        <strain evidence="3">CH2 X CH6</strain>
    </source>
</reference>
<dbReference type="SUPFAM" id="SSF49562">
    <property type="entry name" value="C2 domain (Calcium/lipid-binding domain, CaLB)"/>
    <property type="match status" value="1"/>
</dbReference>
<dbReference type="PhylomeDB" id="A7S7R5"/>
<feature type="domain" description="C2" evidence="1">
    <location>
        <begin position="106"/>
        <end position="232"/>
    </location>
</feature>
<dbReference type="InParanoid" id="A7S7R5"/>
<evidence type="ECO:0000259" key="1">
    <source>
        <dbReference type="PROSITE" id="PS50004"/>
    </source>
</evidence>
<name>A7S7R5_NEMVE</name>
<organism evidence="2 3">
    <name type="scientific">Nematostella vectensis</name>
    <name type="common">Starlet sea anemone</name>
    <dbReference type="NCBI Taxonomy" id="45351"/>
    <lineage>
        <taxon>Eukaryota</taxon>
        <taxon>Metazoa</taxon>
        <taxon>Cnidaria</taxon>
        <taxon>Anthozoa</taxon>
        <taxon>Hexacorallia</taxon>
        <taxon>Actiniaria</taxon>
        <taxon>Edwardsiidae</taxon>
        <taxon>Nematostella</taxon>
    </lineage>
</organism>
<evidence type="ECO:0000313" key="2">
    <source>
        <dbReference type="EMBL" id="EDO40284.1"/>
    </source>
</evidence>